<dbReference type="GO" id="GO:0008270">
    <property type="term" value="F:zinc ion binding"/>
    <property type="evidence" value="ECO:0007669"/>
    <property type="project" value="UniProtKB-KW"/>
</dbReference>
<dbReference type="SUPFAM" id="SSF57850">
    <property type="entry name" value="RING/U-box"/>
    <property type="match status" value="1"/>
</dbReference>
<dbReference type="Gene3D" id="3.30.160.60">
    <property type="entry name" value="Classic Zinc Finger"/>
    <property type="match status" value="1"/>
</dbReference>
<keyword evidence="1" id="KW-0479">Metal-binding</keyword>
<dbReference type="PROSITE" id="PS50188">
    <property type="entry name" value="B302_SPRY"/>
    <property type="match status" value="1"/>
</dbReference>
<dbReference type="CDD" id="cd19769">
    <property type="entry name" value="Bbox2_TRIM16-like"/>
    <property type="match status" value="1"/>
</dbReference>
<dbReference type="Gene3D" id="4.10.830.40">
    <property type="match status" value="1"/>
</dbReference>
<dbReference type="InterPro" id="IPR017907">
    <property type="entry name" value="Znf_RING_CS"/>
</dbReference>
<evidence type="ECO:0000256" key="2">
    <source>
        <dbReference type="ARBA" id="ARBA00022771"/>
    </source>
</evidence>
<name>A0A3B3ZH53_9GOBI</name>
<dbReference type="SUPFAM" id="SSF57845">
    <property type="entry name" value="B-box zinc-binding domain"/>
    <property type="match status" value="1"/>
</dbReference>
<dbReference type="Pfam" id="PF13445">
    <property type="entry name" value="zf-RING_UBOX"/>
    <property type="match status" value="1"/>
</dbReference>
<dbReference type="PRINTS" id="PR01407">
    <property type="entry name" value="BUTYPHLNCDUF"/>
</dbReference>
<evidence type="ECO:0000256" key="5">
    <source>
        <dbReference type="SAM" id="Coils"/>
    </source>
</evidence>
<feature type="coiled-coil region" evidence="5">
    <location>
        <begin position="188"/>
        <end position="229"/>
    </location>
</feature>
<accession>A0A3B3ZH53</accession>
<proteinExistence type="predicted"/>
<dbReference type="Pfam" id="PF00622">
    <property type="entry name" value="SPRY"/>
    <property type="match status" value="1"/>
</dbReference>
<evidence type="ECO:0000259" key="8">
    <source>
        <dbReference type="PROSITE" id="PS50188"/>
    </source>
</evidence>
<organism evidence="9 10">
    <name type="scientific">Periophthalmus magnuspinnatus</name>
    <dbReference type="NCBI Taxonomy" id="409849"/>
    <lineage>
        <taxon>Eukaryota</taxon>
        <taxon>Metazoa</taxon>
        <taxon>Chordata</taxon>
        <taxon>Craniata</taxon>
        <taxon>Vertebrata</taxon>
        <taxon>Euteleostomi</taxon>
        <taxon>Actinopterygii</taxon>
        <taxon>Neopterygii</taxon>
        <taxon>Teleostei</taxon>
        <taxon>Neoteleostei</taxon>
        <taxon>Acanthomorphata</taxon>
        <taxon>Gobiaria</taxon>
        <taxon>Gobiiformes</taxon>
        <taxon>Gobioidei</taxon>
        <taxon>Gobiidae</taxon>
        <taxon>Oxudercinae</taxon>
        <taxon>Periophthalmus</taxon>
    </lineage>
</organism>
<dbReference type="InterPro" id="IPR058030">
    <property type="entry name" value="TRIM8/14/16/25/29/45/65_CC"/>
</dbReference>
<evidence type="ECO:0000256" key="4">
    <source>
        <dbReference type="PROSITE-ProRule" id="PRU00024"/>
    </source>
</evidence>
<dbReference type="AlphaFoldDB" id="A0A3B3ZH53"/>
<dbReference type="Pfam" id="PF13765">
    <property type="entry name" value="PRY"/>
    <property type="match status" value="1"/>
</dbReference>
<dbReference type="Pfam" id="PF00643">
    <property type="entry name" value="zf-B_box"/>
    <property type="match status" value="1"/>
</dbReference>
<reference evidence="9" key="1">
    <citation type="submission" date="2025-08" db="UniProtKB">
        <authorList>
            <consortium name="Ensembl"/>
        </authorList>
    </citation>
    <scope>IDENTIFICATION</scope>
</reference>
<dbReference type="SUPFAM" id="SSF49899">
    <property type="entry name" value="Concanavalin A-like lectins/glucanases"/>
    <property type="match status" value="1"/>
</dbReference>
<keyword evidence="2 4" id="KW-0863">Zinc-finger</keyword>
<dbReference type="SMART" id="SM00184">
    <property type="entry name" value="RING"/>
    <property type="match status" value="1"/>
</dbReference>
<dbReference type="FunFam" id="2.60.120.920:FF:000004">
    <property type="entry name" value="Butyrophilin subfamily 1 member A1"/>
    <property type="match status" value="1"/>
</dbReference>
<protein>
    <submittedName>
        <fullName evidence="9">Uncharacterized protein</fullName>
    </submittedName>
</protein>
<dbReference type="PROSITE" id="PS50119">
    <property type="entry name" value="ZF_BBOX"/>
    <property type="match status" value="1"/>
</dbReference>
<dbReference type="PANTHER" id="PTHR24103">
    <property type="entry name" value="E3 UBIQUITIN-PROTEIN LIGASE TRIM"/>
    <property type="match status" value="1"/>
</dbReference>
<evidence type="ECO:0000313" key="10">
    <source>
        <dbReference type="Proteomes" id="UP000261520"/>
    </source>
</evidence>
<dbReference type="PROSITE" id="PS50089">
    <property type="entry name" value="ZF_RING_2"/>
    <property type="match status" value="1"/>
</dbReference>
<dbReference type="SMART" id="SM00589">
    <property type="entry name" value="PRY"/>
    <property type="match status" value="1"/>
</dbReference>
<keyword evidence="5" id="KW-0175">Coiled coil</keyword>
<dbReference type="Proteomes" id="UP000261520">
    <property type="component" value="Unplaced"/>
</dbReference>
<dbReference type="CDD" id="cd13733">
    <property type="entry name" value="SPRY_PRY_C-I_1"/>
    <property type="match status" value="1"/>
</dbReference>
<evidence type="ECO:0000256" key="3">
    <source>
        <dbReference type="ARBA" id="ARBA00022833"/>
    </source>
</evidence>
<feature type="domain" description="RING-type" evidence="6">
    <location>
        <begin position="14"/>
        <end position="52"/>
    </location>
</feature>
<feature type="domain" description="B30.2/SPRY" evidence="8">
    <location>
        <begin position="264"/>
        <end position="455"/>
    </location>
</feature>
<evidence type="ECO:0000313" key="9">
    <source>
        <dbReference type="Ensembl" id="ENSPMGP00000003928.1"/>
    </source>
</evidence>
<dbReference type="InterPro" id="IPR003879">
    <property type="entry name" value="Butyrophylin_SPRY"/>
</dbReference>
<evidence type="ECO:0000259" key="6">
    <source>
        <dbReference type="PROSITE" id="PS50089"/>
    </source>
</evidence>
<dbReference type="SMART" id="SM00449">
    <property type="entry name" value="SPRY"/>
    <property type="match status" value="1"/>
</dbReference>
<dbReference type="InterPro" id="IPR001870">
    <property type="entry name" value="B30.2/SPRY"/>
</dbReference>
<keyword evidence="10" id="KW-1185">Reference proteome</keyword>
<reference evidence="9" key="2">
    <citation type="submission" date="2025-09" db="UniProtKB">
        <authorList>
            <consortium name="Ensembl"/>
        </authorList>
    </citation>
    <scope>IDENTIFICATION</scope>
</reference>
<dbReference type="PROSITE" id="PS00518">
    <property type="entry name" value="ZF_RING_1"/>
    <property type="match status" value="1"/>
</dbReference>
<dbReference type="SMART" id="SM00336">
    <property type="entry name" value="BBOX"/>
    <property type="match status" value="1"/>
</dbReference>
<dbReference type="Gene3D" id="2.60.120.920">
    <property type="match status" value="1"/>
</dbReference>
<feature type="domain" description="B box-type" evidence="7">
    <location>
        <begin position="82"/>
        <end position="122"/>
    </location>
</feature>
<dbReference type="InterPro" id="IPR043136">
    <property type="entry name" value="B30.2/SPRY_sf"/>
</dbReference>
<dbReference type="InterPro" id="IPR000315">
    <property type="entry name" value="Znf_B-box"/>
</dbReference>
<evidence type="ECO:0000256" key="1">
    <source>
        <dbReference type="ARBA" id="ARBA00022723"/>
    </source>
</evidence>
<dbReference type="InterPro" id="IPR013083">
    <property type="entry name" value="Znf_RING/FYVE/PHD"/>
</dbReference>
<dbReference type="InterPro" id="IPR001841">
    <property type="entry name" value="Znf_RING"/>
</dbReference>
<dbReference type="Gene3D" id="3.30.40.10">
    <property type="entry name" value="Zinc/RING finger domain, C3HC4 (zinc finger)"/>
    <property type="match status" value="1"/>
</dbReference>
<dbReference type="InterPro" id="IPR013320">
    <property type="entry name" value="ConA-like_dom_sf"/>
</dbReference>
<dbReference type="InterPro" id="IPR027370">
    <property type="entry name" value="Znf-RING_euk"/>
</dbReference>
<dbReference type="InterPro" id="IPR003877">
    <property type="entry name" value="SPRY_dom"/>
</dbReference>
<keyword evidence="3" id="KW-0862">Zinc</keyword>
<sequence length="458" mass="52289">MDPHSVGSEDNFLCSICLDLFNSPVTTPCGHNFCKTCITTHWDLNPPSCLNCVASYCQSHLEPHQAVPGLKNHELIGPVQNLMDRVCSKHGQPLKQFCQTDQSYICRVCSLLEHKNHTNVSLKDLCDRKKSSLQLSQTKTQDWMEKRKQKIKEIWHHMKLSQRVYEEELAAGQQAFTALIETVQSRQKQFIEQLLKKHKQTARQAKDRVQQLKQEISELEKRSSELEKRLCCEDYFYFLQNFTALPPIEVKNWSSGSFEVETCKDIALQALSELKEVQTFAVDITLDPSTANPNLTLSGDLKQVHHTDKKNNYPDTAQRFSDCPGVLGKQSFSSGKFYFEVEVRDKTEWDIGVALKSVRRENPTLHPHRGFWSICLRGGKHYACTGDCLFLRAAPKKVGVFVNYHSGLVDFYDVHTADLIHSFIGCNFSQSLLPFFSPSNNHRGTNSTPLLTLQENDF</sequence>
<dbReference type="InterPro" id="IPR006574">
    <property type="entry name" value="PRY"/>
</dbReference>
<dbReference type="Pfam" id="PF25600">
    <property type="entry name" value="TRIM_CC"/>
    <property type="match status" value="1"/>
</dbReference>
<evidence type="ECO:0000259" key="7">
    <source>
        <dbReference type="PROSITE" id="PS50119"/>
    </source>
</evidence>
<dbReference type="InterPro" id="IPR050143">
    <property type="entry name" value="TRIM/RBCC"/>
</dbReference>
<dbReference type="Ensembl" id="ENSPMGT00000004174.1">
    <property type="protein sequence ID" value="ENSPMGP00000003928.1"/>
    <property type="gene ID" value="ENSPMGG00000003346.1"/>
</dbReference>
<dbReference type="STRING" id="409849.ENSPMGP00000003928"/>